<sequence>MGAIRSCCGYYCAFIMFIGIFFFILTIILELTKNQYTLFKLQEFDFEKENGEKVKWDQAKQQADDKVNDRVISMAIAIAINFVCIFFCIGCVRIGAKKEVQEDEQQQLII</sequence>
<keyword evidence="3" id="KW-1185">Reference proteome</keyword>
<organism evidence="2 3">
    <name type="scientific">Stylonychia lemnae</name>
    <name type="common">Ciliate</name>
    <dbReference type="NCBI Taxonomy" id="5949"/>
    <lineage>
        <taxon>Eukaryota</taxon>
        <taxon>Sar</taxon>
        <taxon>Alveolata</taxon>
        <taxon>Ciliophora</taxon>
        <taxon>Intramacronucleata</taxon>
        <taxon>Spirotrichea</taxon>
        <taxon>Stichotrichia</taxon>
        <taxon>Sporadotrichida</taxon>
        <taxon>Oxytrichidae</taxon>
        <taxon>Stylonychinae</taxon>
        <taxon>Stylonychia</taxon>
    </lineage>
</organism>
<keyword evidence="1" id="KW-1133">Transmembrane helix</keyword>
<dbReference type="EMBL" id="CCKQ01003168">
    <property type="protein sequence ID" value="CDW74278.1"/>
    <property type="molecule type" value="Genomic_DNA"/>
</dbReference>
<gene>
    <name evidence="2" type="primary">Contig9150.g461</name>
    <name evidence="2" type="ORF">STYLEM_3272</name>
</gene>
<evidence type="ECO:0000313" key="2">
    <source>
        <dbReference type="EMBL" id="CDW74278.1"/>
    </source>
</evidence>
<name>A0A078A0G9_STYLE</name>
<evidence type="ECO:0000313" key="3">
    <source>
        <dbReference type="Proteomes" id="UP000039865"/>
    </source>
</evidence>
<dbReference type="AlphaFoldDB" id="A0A078A0G9"/>
<keyword evidence="1" id="KW-0472">Membrane</keyword>
<keyword evidence="1" id="KW-0812">Transmembrane</keyword>
<accession>A0A078A0G9</accession>
<dbReference type="InParanoid" id="A0A078A0G9"/>
<reference evidence="2 3" key="1">
    <citation type="submission" date="2014-06" db="EMBL/GenBank/DDBJ databases">
        <authorList>
            <person name="Swart Estienne"/>
        </authorList>
    </citation>
    <scope>NUCLEOTIDE SEQUENCE [LARGE SCALE GENOMIC DNA]</scope>
    <source>
        <strain evidence="2 3">130c</strain>
    </source>
</reference>
<proteinExistence type="predicted"/>
<feature type="transmembrane region" description="Helical" evidence="1">
    <location>
        <begin position="7"/>
        <end position="29"/>
    </location>
</feature>
<feature type="transmembrane region" description="Helical" evidence="1">
    <location>
        <begin position="71"/>
        <end position="92"/>
    </location>
</feature>
<evidence type="ECO:0000256" key="1">
    <source>
        <dbReference type="SAM" id="Phobius"/>
    </source>
</evidence>
<protein>
    <submittedName>
        <fullName evidence="2">Uncharacterized protein</fullName>
    </submittedName>
</protein>
<dbReference type="Proteomes" id="UP000039865">
    <property type="component" value="Unassembled WGS sequence"/>
</dbReference>